<comment type="caution">
    <text evidence="1">The sequence shown here is derived from an EMBL/GenBank/DDBJ whole genome shotgun (WGS) entry which is preliminary data.</text>
</comment>
<dbReference type="RefSeq" id="WP_006986627.1">
    <property type="nucleotide sequence ID" value="NZ_JH417959.1"/>
</dbReference>
<proteinExistence type="predicted"/>
<dbReference type="EMBL" id="AGCM01000151">
    <property type="protein sequence ID" value="EHM51854.1"/>
    <property type="molecule type" value="Genomic_DNA"/>
</dbReference>
<dbReference type="AlphaFoldDB" id="G9ZIM4"/>
<dbReference type="HOGENOM" id="CLU_2424134_0_0_6"/>
<sequence>MKNIDFGAVQYEGKTYTLTDWAEPSSRLLPYPKNIHEVAEGEEYDFEMIAPAVDNEGNKYSVCWIFSAIKGEECELDDFNYEIPNEVLPQF</sequence>
<accession>G9ZIM4</accession>
<protein>
    <submittedName>
        <fullName evidence="1">Uncharacterized protein</fullName>
    </submittedName>
</protein>
<dbReference type="Proteomes" id="UP000004750">
    <property type="component" value="Unassembled WGS sequence"/>
</dbReference>
<organism evidence="1 2">
    <name type="scientific">Cardiobacterium valvarum F0432</name>
    <dbReference type="NCBI Taxonomy" id="797473"/>
    <lineage>
        <taxon>Bacteria</taxon>
        <taxon>Pseudomonadati</taxon>
        <taxon>Pseudomonadota</taxon>
        <taxon>Gammaproteobacteria</taxon>
        <taxon>Cardiobacteriales</taxon>
        <taxon>Cardiobacteriaceae</taxon>
        <taxon>Cardiobacterium</taxon>
    </lineage>
</organism>
<evidence type="ECO:0000313" key="2">
    <source>
        <dbReference type="Proteomes" id="UP000004750"/>
    </source>
</evidence>
<evidence type="ECO:0000313" key="1">
    <source>
        <dbReference type="EMBL" id="EHM51854.1"/>
    </source>
</evidence>
<name>G9ZIM4_9GAMM</name>
<reference evidence="1 2" key="1">
    <citation type="submission" date="2011-08" db="EMBL/GenBank/DDBJ databases">
        <authorList>
            <person name="Weinstock G."/>
            <person name="Sodergren E."/>
            <person name="Clifton S."/>
            <person name="Fulton L."/>
            <person name="Fulton B."/>
            <person name="Courtney L."/>
            <person name="Fronick C."/>
            <person name="Harrison M."/>
            <person name="Strong C."/>
            <person name="Farmer C."/>
            <person name="Delahaunty K."/>
            <person name="Markovic C."/>
            <person name="Hall O."/>
            <person name="Minx P."/>
            <person name="Tomlinson C."/>
            <person name="Mitreva M."/>
            <person name="Hou S."/>
            <person name="Chen J."/>
            <person name="Wollam A."/>
            <person name="Pepin K.H."/>
            <person name="Johnson M."/>
            <person name="Bhonagiri V."/>
            <person name="Zhang X."/>
            <person name="Suruliraj S."/>
            <person name="Warren W."/>
            <person name="Chinwalla A."/>
            <person name="Mardis E.R."/>
            <person name="Wilson R.K."/>
        </authorList>
    </citation>
    <scope>NUCLEOTIDE SEQUENCE [LARGE SCALE GENOMIC DNA]</scope>
    <source>
        <strain evidence="1 2">F0432</strain>
    </source>
</reference>
<gene>
    <name evidence="1" type="ORF">HMPREF9080_02635</name>
</gene>